<evidence type="ECO:0000256" key="14">
    <source>
        <dbReference type="ARBA" id="ARBA00023075"/>
    </source>
</evidence>
<keyword evidence="6" id="KW-0813">Transport</keyword>
<evidence type="ECO:0000256" key="10">
    <source>
        <dbReference type="ARBA" id="ARBA00022967"/>
    </source>
</evidence>
<feature type="transmembrane region" description="Helical" evidence="18">
    <location>
        <begin position="232"/>
        <end position="251"/>
    </location>
</feature>
<comment type="function">
    <text evidence="1">Core subunit of the mitochondrial membrane respiratory chain NADH dehydrogenase (Complex I) that is believed to belong to the minimal assembly required for catalysis. Complex I functions in the transfer of electrons from NADH to the respiratory chain. The immediate electron acceptor for the enzyme is believed to be ubiquinone.</text>
</comment>
<accession>A0A343QCC2</accession>
<dbReference type="GO" id="GO:0006120">
    <property type="term" value="P:mitochondrial electron transport, NADH to ubiquinone"/>
    <property type="evidence" value="ECO:0007669"/>
    <property type="project" value="InterPro"/>
</dbReference>
<keyword evidence="14 18" id="KW-0830">Ubiquinone</keyword>
<dbReference type="AlphaFoldDB" id="A0A343QCC2"/>
<comment type="subcellular location">
    <subcellularLocation>
        <location evidence="2 18">Mitochondrion inner membrane</location>
        <topology evidence="2 18">Multi-pass membrane protein</topology>
    </subcellularLocation>
</comment>
<geneLocation type="mitochondrion" evidence="20"/>
<evidence type="ECO:0000256" key="15">
    <source>
        <dbReference type="ARBA" id="ARBA00023128"/>
    </source>
</evidence>
<evidence type="ECO:0000256" key="17">
    <source>
        <dbReference type="ARBA" id="ARBA00049551"/>
    </source>
</evidence>
<keyword evidence="16 18" id="KW-0472">Membrane</keyword>
<feature type="transmembrane region" description="Helical" evidence="18">
    <location>
        <begin position="147"/>
        <end position="164"/>
    </location>
</feature>
<dbReference type="EC" id="7.1.1.2" evidence="4 18"/>
<name>A0A343QCC2_9NEOP</name>
<evidence type="ECO:0000256" key="11">
    <source>
        <dbReference type="ARBA" id="ARBA00022982"/>
    </source>
</evidence>
<evidence type="ECO:0000256" key="13">
    <source>
        <dbReference type="ARBA" id="ARBA00023027"/>
    </source>
</evidence>
<evidence type="ECO:0000259" key="19">
    <source>
        <dbReference type="Pfam" id="PF00361"/>
    </source>
</evidence>
<evidence type="ECO:0000256" key="4">
    <source>
        <dbReference type="ARBA" id="ARBA00012944"/>
    </source>
</evidence>
<evidence type="ECO:0000256" key="3">
    <source>
        <dbReference type="ARBA" id="ARBA00007012"/>
    </source>
</evidence>
<proteinExistence type="inferred from homology"/>
<evidence type="ECO:0000256" key="8">
    <source>
        <dbReference type="ARBA" id="ARBA00022692"/>
    </source>
</evidence>
<comment type="catalytic activity">
    <reaction evidence="17 18">
        <text>a ubiquinone + NADH + 5 H(+)(in) = a ubiquinol + NAD(+) + 4 H(+)(out)</text>
        <dbReference type="Rhea" id="RHEA:29091"/>
        <dbReference type="Rhea" id="RHEA-COMP:9565"/>
        <dbReference type="Rhea" id="RHEA-COMP:9566"/>
        <dbReference type="ChEBI" id="CHEBI:15378"/>
        <dbReference type="ChEBI" id="CHEBI:16389"/>
        <dbReference type="ChEBI" id="CHEBI:17976"/>
        <dbReference type="ChEBI" id="CHEBI:57540"/>
        <dbReference type="ChEBI" id="CHEBI:57945"/>
        <dbReference type="EC" id="7.1.1.2"/>
    </reaction>
</comment>
<dbReference type="InterPro" id="IPR003917">
    <property type="entry name" value="NADH_UbQ_OxRdtase_chain2"/>
</dbReference>
<dbReference type="PRINTS" id="PR01436">
    <property type="entry name" value="NADHDHGNASE2"/>
</dbReference>
<keyword evidence="8 18" id="KW-0812">Transmembrane</keyword>
<evidence type="ECO:0000256" key="5">
    <source>
        <dbReference type="ARBA" id="ARBA00021008"/>
    </source>
</evidence>
<feature type="transmembrane region" description="Helical" evidence="18">
    <location>
        <begin position="171"/>
        <end position="189"/>
    </location>
</feature>
<evidence type="ECO:0000256" key="7">
    <source>
        <dbReference type="ARBA" id="ARBA00022660"/>
    </source>
</evidence>
<comment type="function">
    <text evidence="18">Core subunit of the mitochondrial membrane respiratory chain NADH dehydrogenase (Complex I) which catalyzes electron transfer from NADH through the respiratory chain, using ubiquinone as an electron acceptor. Essential for the catalytic activity and assembly of complex I.</text>
</comment>
<feature type="transmembrane region" description="Helical" evidence="18">
    <location>
        <begin position="27"/>
        <end position="45"/>
    </location>
</feature>
<evidence type="ECO:0000256" key="16">
    <source>
        <dbReference type="ARBA" id="ARBA00023136"/>
    </source>
</evidence>
<keyword evidence="13 18" id="KW-0520">NAD</keyword>
<keyword evidence="7 18" id="KW-0679">Respiratory chain</keyword>
<dbReference type="CTD" id="4536"/>
<dbReference type="InterPro" id="IPR001750">
    <property type="entry name" value="ND/Mrp_TM"/>
</dbReference>
<evidence type="ECO:0000313" key="20">
    <source>
        <dbReference type="EMBL" id="ATU07069.1"/>
    </source>
</evidence>
<feature type="transmembrane region" description="Helical" evidence="18">
    <location>
        <begin position="263"/>
        <end position="291"/>
    </location>
</feature>
<dbReference type="Pfam" id="PF00361">
    <property type="entry name" value="Proton_antipo_M"/>
    <property type="match status" value="1"/>
</dbReference>
<dbReference type="InterPro" id="IPR050175">
    <property type="entry name" value="Complex_I_Subunit_2"/>
</dbReference>
<keyword evidence="12 18" id="KW-1133">Transmembrane helix</keyword>
<evidence type="ECO:0000256" key="12">
    <source>
        <dbReference type="ARBA" id="ARBA00022989"/>
    </source>
</evidence>
<feature type="domain" description="NADH:quinone oxidoreductase/Mrp antiporter transmembrane" evidence="19">
    <location>
        <begin position="23"/>
        <end position="276"/>
    </location>
</feature>
<feature type="transmembrane region" description="Helical" evidence="18">
    <location>
        <begin position="312"/>
        <end position="332"/>
    </location>
</feature>
<dbReference type="GO" id="GO:0008137">
    <property type="term" value="F:NADH dehydrogenase (ubiquinone) activity"/>
    <property type="evidence" value="ECO:0007669"/>
    <property type="project" value="UniProtKB-EC"/>
</dbReference>
<organism evidence="20">
    <name type="scientific">Prionoglaris stygia</name>
    <dbReference type="NCBI Taxonomy" id="1954335"/>
    <lineage>
        <taxon>Eukaryota</taxon>
        <taxon>Metazoa</taxon>
        <taxon>Ecdysozoa</taxon>
        <taxon>Arthropoda</taxon>
        <taxon>Hexapoda</taxon>
        <taxon>Insecta</taxon>
        <taxon>Pterygota</taxon>
        <taxon>Neoptera</taxon>
        <taxon>Paraneoptera</taxon>
        <taxon>Psocodea</taxon>
        <taxon>Trogiomorpha</taxon>
        <taxon>Prionoglaridetae</taxon>
        <taxon>Prionoglarididae</taxon>
        <taxon>Prionoglaris</taxon>
    </lineage>
</organism>
<evidence type="ECO:0000256" key="9">
    <source>
        <dbReference type="ARBA" id="ARBA00022792"/>
    </source>
</evidence>
<protein>
    <recommendedName>
        <fullName evidence="5 18">NADH-ubiquinone oxidoreductase chain 2</fullName>
        <ecNumber evidence="4 18">7.1.1.2</ecNumber>
    </recommendedName>
</protein>
<evidence type="ECO:0000256" key="18">
    <source>
        <dbReference type="RuleBase" id="RU003403"/>
    </source>
</evidence>
<dbReference type="EMBL" id="MG255141">
    <property type="protein sequence ID" value="ATU07069.1"/>
    <property type="molecule type" value="Genomic_DNA"/>
</dbReference>
<comment type="similarity">
    <text evidence="3 18">Belongs to the complex I subunit 2 family.</text>
</comment>
<keyword evidence="15 18" id="KW-0496">Mitochondrion</keyword>
<keyword evidence="11 18" id="KW-0249">Electron transport</keyword>
<dbReference type="RefSeq" id="YP_009443848.1">
    <property type="nucleotide sequence ID" value="NC_036361.1"/>
</dbReference>
<feature type="transmembrane region" description="Helical" evidence="18">
    <location>
        <begin position="5"/>
        <end position="21"/>
    </location>
</feature>
<feature type="transmembrane region" description="Helical" evidence="18">
    <location>
        <begin position="195"/>
        <end position="220"/>
    </location>
</feature>
<dbReference type="PANTHER" id="PTHR46552:SF1">
    <property type="entry name" value="NADH-UBIQUINONE OXIDOREDUCTASE CHAIN 2"/>
    <property type="match status" value="1"/>
</dbReference>
<keyword evidence="10 18" id="KW-1278">Translocase</keyword>
<dbReference type="PANTHER" id="PTHR46552">
    <property type="entry name" value="NADH-UBIQUINONE OXIDOREDUCTASE CHAIN 2"/>
    <property type="match status" value="1"/>
</dbReference>
<feature type="transmembrane region" description="Helical" evidence="18">
    <location>
        <begin position="57"/>
        <end position="74"/>
    </location>
</feature>
<evidence type="ECO:0000256" key="2">
    <source>
        <dbReference type="ARBA" id="ARBA00004448"/>
    </source>
</evidence>
<evidence type="ECO:0000256" key="6">
    <source>
        <dbReference type="ARBA" id="ARBA00022448"/>
    </source>
</evidence>
<sequence>MFNHLNFLFMVMMITGTVITISSNSWIVMWMGLEINLMSFIPLISNKKWSNNTSMKYFLVQALASASLILFILLNSSTLILNSNFIDHSIMFLIMMALMLKIGAAPFHNWVIFIANHILWSYLFILLTWQKIAPLCMLFYCSMNNNMYMFIFLSALVGSIFNLNQNSLKKILTYSSINHLSWIMSTFFISKMMFLIYFSFYMMLNLVIILMFNFMNIFYINQMFNSTMNSKLTILVATSTMMAMGGLPPFLGFLPKWMVIQTLISSSFFFLTYTLILFSLIMLFIYIQIFFSSLMLTTSMTKWTKTNKFNSLYINMYMWIMISSLIMFFMIIN</sequence>
<reference evidence="20" key="1">
    <citation type="journal article" date="2017" name="Mol. Phylogenet. Evol.">
        <title>Mitochondrial phylogenomics and genome rearrangements in the barklice (Insecta: Psocodea).</title>
        <authorList>
            <person name="Yoshizawa K."/>
            <person name="Johnson K.P."/>
            <person name="Sweet A.D."/>
            <person name="Yao I."/>
            <person name="Ferreira R.L."/>
            <person name="Cameron S.L."/>
        </authorList>
    </citation>
    <scope>NUCLEOTIDE SEQUENCE</scope>
</reference>
<dbReference type="GeneID" id="35094118"/>
<evidence type="ECO:0000256" key="1">
    <source>
        <dbReference type="ARBA" id="ARBA00003257"/>
    </source>
</evidence>
<gene>
    <name evidence="20" type="primary">ND2</name>
</gene>
<keyword evidence="9 18" id="KW-0999">Mitochondrion inner membrane</keyword>
<dbReference type="GO" id="GO:0005743">
    <property type="term" value="C:mitochondrial inner membrane"/>
    <property type="evidence" value="ECO:0007669"/>
    <property type="project" value="UniProtKB-SubCell"/>
</dbReference>